<evidence type="ECO:0000313" key="1">
    <source>
        <dbReference type="EMBL" id="NYI11781.1"/>
    </source>
</evidence>
<protein>
    <recommendedName>
        <fullName evidence="3">YjbR protein</fullName>
    </recommendedName>
</protein>
<evidence type="ECO:0000313" key="2">
    <source>
        <dbReference type="Proteomes" id="UP000537326"/>
    </source>
</evidence>
<dbReference type="Proteomes" id="UP000537326">
    <property type="component" value="Unassembled WGS sequence"/>
</dbReference>
<dbReference type="InterPro" id="IPR038056">
    <property type="entry name" value="YjbR-like_sf"/>
</dbReference>
<proteinExistence type="predicted"/>
<name>A0A7Y9YGF8_9ACTN</name>
<dbReference type="RefSeq" id="WP_218842435.1">
    <property type="nucleotide sequence ID" value="NZ_BAAAPP010000014.1"/>
</dbReference>
<gene>
    <name evidence="1" type="ORF">BKA05_003296</name>
</gene>
<dbReference type="Pfam" id="PF04237">
    <property type="entry name" value="YjbR"/>
    <property type="match status" value="1"/>
</dbReference>
<dbReference type="InterPro" id="IPR058532">
    <property type="entry name" value="YjbR/MT2646/Rv2570-like"/>
</dbReference>
<dbReference type="EMBL" id="JACBZI010000001">
    <property type="protein sequence ID" value="NYI11781.1"/>
    <property type="molecule type" value="Genomic_DNA"/>
</dbReference>
<accession>A0A7Y9YGF8</accession>
<organism evidence="1 2">
    <name type="scientific">Nocardioides marinus</name>
    <dbReference type="NCBI Taxonomy" id="374514"/>
    <lineage>
        <taxon>Bacteria</taxon>
        <taxon>Bacillati</taxon>
        <taxon>Actinomycetota</taxon>
        <taxon>Actinomycetes</taxon>
        <taxon>Propionibacteriales</taxon>
        <taxon>Nocardioidaceae</taxon>
        <taxon>Nocardioides</taxon>
    </lineage>
</organism>
<evidence type="ECO:0008006" key="3">
    <source>
        <dbReference type="Google" id="ProtNLM"/>
    </source>
</evidence>
<sequence length="136" mass="14851">MAHPQMFDDDDPVLARLRSVALELPGADWKVSHGRPAFFTQKVFAYYGGSHKVDGSWVAHDCAVMVQPDPGDRPALMEDPRVWVPAYLGGAGWLGVDLDPDPAAVDWVEVGELLDASYRLTAPARLVRELEGRPAG</sequence>
<comment type="caution">
    <text evidence="1">The sequence shown here is derived from an EMBL/GenBank/DDBJ whole genome shotgun (WGS) entry which is preliminary data.</text>
</comment>
<dbReference type="Gene3D" id="3.90.1150.30">
    <property type="match status" value="1"/>
</dbReference>
<reference evidence="1 2" key="1">
    <citation type="submission" date="2020-07" db="EMBL/GenBank/DDBJ databases">
        <title>Sequencing the genomes of 1000 actinobacteria strains.</title>
        <authorList>
            <person name="Klenk H.-P."/>
        </authorList>
    </citation>
    <scope>NUCLEOTIDE SEQUENCE [LARGE SCALE GENOMIC DNA]</scope>
    <source>
        <strain evidence="1 2">DSM 18248</strain>
    </source>
</reference>
<dbReference type="AlphaFoldDB" id="A0A7Y9YGF8"/>
<dbReference type="SUPFAM" id="SSF142906">
    <property type="entry name" value="YjbR-like"/>
    <property type="match status" value="1"/>
</dbReference>
<keyword evidence="2" id="KW-1185">Reference proteome</keyword>